<evidence type="ECO:0000313" key="2">
    <source>
        <dbReference type="EMBL" id="UPV73129.1"/>
    </source>
</evidence>
<dbReference type="Pfam" id="PF24364">
    <property type="entry name" value="DUF7520"/>
    <property type="match status" value="1"/>
</dbReference>
<proteinExistence type="predicted"/>
<dbReference type="Proteomes" id="UP000830729">
    <property type="component" value="Chromosome"/>
</dbReference>
<evidence type="ECO:0000313" key="3">
    <source>
        <dbReference type="Proteomes" id="UP000830729"/>
    </source>
</evidence>
<evidence type="ECO:0008006" key="4">
    <source>
        <dbReference type="Google" id="ProtNLM"/>
    </source>
</evidence>
<dbReference type="EMBL" id="CP096659">
    <property type="protein sequence ID" value="UPV73129.1"/>
    <property type="molecule type" value="Genomic_DNA"/>
</dbReference>
<reference evidence="2 3" key="1">
    <citation type="submission" date="2022-04" db="EMBL/GenBank/DDBJ databases">
        <title>Diverse halophilic archaea isolated from saline environments.</title>
        <authorList>
            <person name="Cui H.-L."/>
        </authorList>
    </citation>
    <scope>NUCLEOTIDE SEQUENCE [LARGE SCALE GENOMIC DNA]</scope>
    <source>
        <strain evidence="2 3">XZYJT49</strain>
    </source>
</reference>
<sequence length="90" mass="9045">MNTDSTISSRPIFAAVSVVIVLVAGGIGAVVGASGQERAVAMDLLGVVSFQMTPVSMAAFGVVVTASVLALLFGLVSVASRYDDEAGERA</sequence>
<accession>A0A8U0HQH9</accession>
<dbReference type="GeneID" id="72185789"/>
<keyword evidence="1" id="KW-1133">Transmembrane helix</keyword>
<gene>
    <name evidence="2" type="ORF">M0R89_11280</name>
</gene>
<organism evidence="2 3">
    <name type="scientific">Halorussus limi</name>
    <dbReference type="NCBI Taxonomy" id="2938695"/>
    <lineage>
        <taxon>Archaea</taxon>
        <taxon>Methanobacteriati</taxon>
        <taxon>Methanobacteriota</taxon>
        <taxon>Stenosarchaea group</taxon>
        <taxon>Halobacteria</taxon>
        <taxon>Halobacteriales</taxon>
        <taxon>Haladaptataceae</taxon>
        <taxon>Halorussus</taxon>
    </lineage>
</organism>
<keyword evidence="1" id="KW-0812">Transmembrane</keyword>
<keyword evidence="3" id="KW-1185">Reference proteome</keyword>
<dbReference type="AlphaFoldDB" id="A0A8U0HQH9"/>
<dbReference type="RefSeq" id="WP_248649185.1">
    <property type="nucleotide sequence ID" value="NZ_CP096659.1"/>
</dbReference>
<keyword evidence="1" id="KW-0472">Membrane</keyword>
<dbReference type="KEGG" id="halx:M0R89_11280"/>
<evidence type="ECO:0000256" key="1">
    <source>
        <dbReference type="SAM" id="Phobius"/>
    </source>
</evidence>
<feature type="transmembrane region" description="Helical" evidence="1">
    <location>
        <begin position="12"/>
        <end position="35"/>
    </location>
</feature>
<protein>
    <recommendedName>
        <fullName evidence="4">Cox cluster protein</fullName>
    </recommendedName>
</protein>
<name>A0A8U0HQH9_9EURY</name>
<feature type="transmembrane region" description="Helical" evidence="1">
    <location>
        <begin position="55"/>
        <end position="79"/>
    </location>
</feature>
<dbReference type="InterPro" id="IPR055942">
    <property type="entry name" value="DUF7520"/>
</dbReference>